<feature type="chain" id="PRO_5045063486" description="Small secreted domain DUF320" evidence="1">
    <location>
        <begin position="28"/>
        <end position="53"/>
    </location>
</feature>
<organism evidence="2 3">
    <name type="scientific">Saccharothrix lopnurensis</name>
    <dbReference type="NCBI Taxonomy" id="1670621"/>
    <lineage>
        <taxon>Bacteria</taxon>
        <taxon>Bacillati</taxon>
        <taxon>Actinomycetota</taxon>
        <taxon>Actinomycetes</taxon>
        <taxon>Pseudonocardiales</taxon>
        <taxon>Pseudonocardiaceae</taxon>
        <taxon>Saccharothrix</taxon>
    </lineage>
</organism>
<keyword evidence="3" id="KW-1185">Reference proteome</keyword>
<protein>
    <recommendedName>
        <fullName evidence="4">Small secreted domain DUF320</fullName>
    </recommendedName>
</protein>
<evidence type="ECO:0000313" key="3">
    <source>
        <dbReference type="Proteomes" id="UP001596220"/>
    </source>
</evidence>
<evidence type="ECO:0000256" key="1">
    <source>
        <dbReference type="SAM" id="SignalP"/>
    </source>
</evidence>
<comment type="caution">
    <text evidence="2">The sequence shown here is derived from an EMBL/GenBank/DDBJ whole genome shotgun (WGS) entry which is preliminary data.</text>
</comment>
<dbReference type="EMBL" id="JBHSQO010000038">
    <property type="protein sequence ID" value="MFC6093126.1"/>
    <property type="molecule type" value="Genomic_DNA"/>
</dbReference>
<name>A0ABW1PC45_9PSEU</name>
<evidence type="ECO:0008006" key="4">
    <source>
        <dbReference type="Google" id="ProtNLM"/>
    </source>
</evidence>
<reference evidence="3" key="1">
    <citation type="journal article" date="2019" name="Int. J. Syst. Evol. Microbiol.">
        <title>The Global Catalogue of Microorganisms (GCM) 10K type strain sequencing project: providing services to taxonomists for standard genome sequencing and annotation.</title>
        <authorList>
            <consortium name="The Broad Institute Genomics Platform"/>
            <consortium name="The Broad Institute Genome Sequencing Center for Infectious Disease"/>
            <person name="Wu L."/>
            <person name="Ma J."/>
        </authorList>
    </citation>
    <scope>NUCLEOTIDE SEQUENCE [LARGE SCALE GENOMIC DNA]</scope>
    <source>
        <strain evidence="3">CGMCC 4.7246</strain>
    </source>
</reference>
<keyword evidence="1" id="KW-0732">Signal</keyword>
<accession>A0ABW1PC45</accession>
<proteinExistence type="predicted"/>
<dbReference type="Proteomes" id="UP001596220">
    <property type="component" value="Unassembled WGS sequence"/>
</dbReference>
<sequence length="53" mass="5266">MRFTRALSAAFLVLAALTAVGAGQAGAQPLPAARIGIAQVGENCANIGNHVCC</sequence>
<evidence type="ECO:0000313" key="2">
    <source>
        <dbReference type="EMBL" id="MFC6093126.1"/>
    </source>
</evidence>
<dbReference type="RefSeq" id="WP_380640003.1">
    <property type="nucleotide sequence ID" value="NZ_JBHSQO010000038.1"/>
</dbReference>
<feature type="signal peptide" evidence="1">
    <location>
        <begin position="1"/>
        <end position="27"/>
    </location>
</feature>
<gene>
    <name evidence="2" type="ORF">ACFP3R_27970</name>
</gene>